<reference evidence="6 7" key="1">
    <citation type="journal article" date="2012" name="Science">
        <title>Ecological populations of bacteria act as socially cohesive units of antibiotic production and resistance.</title>
        <authorList>
            <person name="Cordero O.X."/>
            <person name="Wildschutte H."/>
            <person name="Kirkup B."/>
            <person name="Proehl S."/>
            <person name="Ngo L."/>
            <person name="Hussain F."/>
            <person name="Le Roux F."/>
            <person name="Mincer T."/>
            <person name="Polz M.F."/>
        </authorList>
    </citation>
    <scope>NUCLEOTIDE SEQUENCE [LARGE SCALE GENOMIC DNA]</scope>
    <source>
        <strain evidence="6 7">FF-238</strain>
    </source>
</reference>
<comment type="caution">
    <text evidence="6">The sequence shown here is derived from an EMBL/GenBank/DDBJ whole genome shotgun (WGS) entry which is preliminary data.</text>
</comment>
<dbReference type="Gene3D" id="3.40.190.10">
    <property type="entry name" value="Periplasmic binding protein-like II"/>
    <property type="match status" value="2"/>
</dbReference>
<dbReference type="Gene3D" id="1.10.10.10">
    <property type="entry name" value="Winged helix-like DNA-binding domain superfamily/Winged helix DNA-binding domain"/>
    <property type="match status" value="1"/>
</dbReference>
<dbReference type="InterPro" id="IPR050389">
    <property type="entry name" value="LysR-type_TF"/>
</dbReference>
<evidence type="ECO:0000256" key="4">
    <source>
        <dbReference type="ARBA" id="ARBA00023163"/>
    </source>
</evidence>
<dbReference type="InterPro" id="IPR000847">
    <property type="entry name" value="LysR_HTH_N"/>
</dbReference>
<dbReference type="PROSITE" id="PS50931">
    <property type="entry name" value="HTH_LYSR"/>
    <property type="match status" value="1"/>
</dbReference>
<evidence type="ECO:0000313" key="6">
    <source>
        <dbReference type="EMBL" id="OEE73240.1"/>
    </source>
</evidence>
<keyword evidence="3" id="KW-0238">DNA-binding</keyword>
<accession>A0A1E5CTL1</accession>
<protein>
    <submittedName>
        <fullName evidence="6">LysR family transcriptional regulator</fullName>
    </submittedName>
</protein>
<organism evidence="6 7">
    <name type="scientific">Vibrio genomosp. F6 str. FF-238</name>
    <dbReference type="NCBI Taxonomy" id="1191298"/>
    <lineage>
        <taxon>Bacteria</taxon>
        <taxon>Pseudomonadati</taxon>
        <taxon>Pseudomonadota</taxon>
        <taxon>Gammaproteobacteria</taxon>
        <taxon>Vibrionales</taxon>
        <taxon>Vibrionaceae</taxon>
        <taxon>Vibrio</taxon>
    </lineage>
</organism>
<sequence>MDYVHLSRISLKHLTALHIMLNSHSVTLTAEQLCVSPSSVSKTLSQLRSLLNDELFYRDGTQLIPTPFALKIGPTVHSILASMNGLLHQEQFNPATYNGSFCLSMRESAFEIFAPTLAQIAARDAPLARFNIHSKEHLGFDALLSGQVDFIILPHDISQPPTNDKDLVWERILDDEMVCIMHPSHPLSDQTLTIESYLANKHIGILDKELSIPYFEQNLTQQHHSREIAISVADFGSAAVLCHHTDFLFTSSKCWAEKALQARGLVQKSLPFDYGKVAYSLVWNKPNMNDQAMTWLRTQLRQFAV</sequence>
<dbReference type="InterPro" id="IPR005119">
    <property type="entry name" value="LysR_subst-bd"/>
</dbReference>
<proteinExistence type="inferred from homology"/>
<dbReference type="Pfam" id="PF03466">
    <property type="entry name" value="LysR_substrate"/>
    <property type="match status" value="1"/>
</dbReference>
<dbReference type="SUPFAM" id="SSF46785">
    <property type="entry name" value="Winged helix' DNA-binding domain"/>
    <property type="match status" value="1"/>
</dbReference>
<dbReference type="PANTHER" id="PTHR30118:SF12">
    <property type="entry name" value="TRANSCRIPTIONAL REGULATOR LYSR FAMILY"/>
    <property type="match status" value="1"/>
</dbReference>
<dbReference type="PANTHER" id="PTHR30118">
    <property type="entry name" value="HTH-TYPE TRANSCRIPTIONAL REGULATOR LEUO-RELATED"/>
    <property type="match status" value="1"/>
</dbReference>
<evidence type="ECO:0000256" key="1">
    <source>
        <dbReference type="ARBA" id="ARBA00009437"/>
    </source>
</evidence>
<dbReference type="EMBL" id="AJYW02000247">
    <property type="protein sequence ID" value="OEE73240.1"/>
    <property type="molecule type" value="Genomic_DNA"/>
</dbReference>
<name>A0A1E5CTL1_9VIBR</name>
<dbReference type="GO" id="GO:0003700">
    <property type="term" value="F:DNA-binding transcription factor activity"/>
    <property type="evidence" value="ECO:0007669"/>
    <property type="project" value="InterPro"/>
</dbReference>
<gene>
    <name evidence="6" type="ORF">A130_07060</name>
</gene>
<dbReference type="InterPro" id="IPR036390">
    <property type="entry name" value="WH_DNA-bd_sf"/>
</dbReference>
<dbReference type="InterPro" id="IPR036388">
    <property type="entry name" value="WH-like_DNA-bd_sf"/>
</dbReference>
<dbReference type="SUPFAM" id="SSF53850">
    <property type="entry name" value="Periplasmic binding protein-like II"/>
    <property type="match status" value="1"/>
</dbReference>
<dbReference type="CDD" id="cd08417">
    <property type="entry name" value="PBP2_Nitroaromatics_like"/>
    <property type="match status" value="1"/>
</dbReference>
<evidence type="ECO:0000313" key="7">
    <source>
        <dbReference type="Proteomes" id="UP000094165"/>
    </source>
</evidence>
<keyword evidence="4" id="KW-0804">Transcription</keyword>
<dbReference type="InterPro" id="IPR037402">
    <property type="entry name" value="YidZ_PBP2"/>
</dbReference>
<dbReference type="Pfam" id="PF00126">
    <property type="entry name" value="HTH_1"/>
    <property type="match status" value="1"/>
</dbReference>
<keyword evidence="7" id="KW-1185">Reference proteome</keyword>
<keyword evidence="2" id="KW-0805">Transcription regulation</keyword>
<dbReference type="RefSeq" id="WP_017052323.1">
    <property type="nucleotide sequence ID" value="NZ_AJYW02000247.1"/>
</dbReference>
<evidence type="ECO:0000256" key="2">
    <source>
        <dbReference type="ARBA" id="ARBA00023015"/>
    </source>
</evidence>
<dbReference type="AlphaFoldDB" id="A0A1E5CTL1"/>
<dbReference type="GO" id="GO:0003677">
    <property type="term" value="F:DNA binding"/>
    <property type="evidence" value="ECO:0007669"/>
    <property type="project" value="UniProtKB-KW"/>
</dbReference>
<evidence type="ECO:0000259" key="5">
    <source>
        <dbReference type="PROSITE" id="PS50931"/>
    </source>
</evidence>
<dbReference type="Proteomes" id="UP000094165">
    <property type="component" value="Unassembled WGS sequence"/>
</dbReference>
<feature type="domain" description="HTH lysR-type" evidence="5">
    <location>
        <begin position="9"/>
        <end position="66"/>
    </location>
</feature>
<comment type="similarity">
    <text evidence="1">Belongs to the LysR transcriptional regulatory family.</text>
</comment>
<evidence type="ECO:0000256" key="3">
    <source>
        <dbReference type="ARBA" id="ARBA00023125"/>
    </source>
</evidence>